<evidence type="ECO:0000256" key="1">
    <source>
        <dbReference type="ARBA" id="ARBA00005771"/>
    </source>
</evidence>
<evidence type="ECO:0000313" key="5">
    <source>
        <dbReference type="EMBL" id="SBT67772.1"/>
    </source>
</evidence>
<dbReference type="InterPro" id="IPR000863">
    <property type="entry name" value="Sulfotransferase_dom"/>
</dbReference>
<name>A0A1A9BFX3_9ACTN</name>
<evidence type="ECO:0000259" key="4">
    <source>
        <dbReference type="Pfam" id="PF00685"/>
    </source>
</evidence>
<dbReference type="PANTHER" id="PTHR11783">
    <property type="entry name" value="SULFOTRANSFERASE SULT"/>
    <property type="match status" value="1"/>
</dbReference>
<dbReference type="Pfam" id="PF00685">
    <property type="entry name" value="Sulfotransfer_1"/>
    <property type="match status" value="1"/>
</dbReference>
<feature type="compositionally biased region" description="Basic and acidic residues" evidence="3">
    <location>
        <begin position="301"/>
        <end position="314"/>
    </location>
</feature>
<reference evidence="6" key="1">
    <citation type="submission" date="2016-06" db="EMBL/GenBank/DDBJ databases">
        <authorList>
            <person name="Varghese N."/>
            <person name="Submissions Spin"/>
        </authorList>
    </citation>
    <scope>NUCLEOTIDE SEQUENCE [LARGE SCALE GENOMIC DNA]</scope>
    <source>
        <strain evidence="6">DSM 45794</strain>
    </source>
</reference>
<feature type="domain" description="Sulfotransferase" evidence="4">
    <location>
        <begin position="61"/>
        <end position="280"/>
    </location>
</feature>
<feature type="region of interest" description="Disordered" evidence="3">
    <location>
        <begin position="295"/>
        <end position="314"/>
    </location>
</feature>
<dbReference type="InterPro" id="IPR027417">
    <property type="entry name" value="P-loop_NTPase"/>
</dbReference>
<dbReference type="AlphaFoldDB" id="A0A1A9BFX3"/>
<organism evidence="5 6">
    <name type="scientific">Micromonospora sediminicola</name>
    <dbReference type="NCBI Taxonomy" id="946078"/>
    <lineage>
        <taxon>Bacteria</taxon>
        <taxon>Bacillati</taxon>
        <taxon>Actinomycetota</taxon>
        <taxon>Actinomycetes</taxon>
        <taxon>Micromonosporales</taxon>
        <taxon>Micromonosporaceae</taxon>
        <taxon>Micromonospora</taxon>
    </lineage>
</organism>
<dbReference type="GO" id="GO:0008146">
    <property type="term" value="F:sulfotransferase activity"/>
    <property type="evidence" value="ECO:0007669"/>
    <property type="project" value="InterPro"/>
</dbReference>
<gene>
    <name evidence="5" type="ORF">GA0070622_4836</name>
</gene>
<comment type="similarity">
    <text evidence="1">Belongs to the sulfotransferase 1 family.</text>
</comment>
<evidence type="ECO:0000256" key="2">
    <source>
        <dbReference type="ARBA" id="ARBA00022679"/>
    </source>
</evidence>
<keyword evidence="2 5" id="KW-0808">Transferase</keyword>
<dbReference type="STRING" id="946078.GA0070622_4836"/>
<dbReference type="EMBL" id="FLRH01000004">
    <property type="protein sequence ID" value="SBT67772.1"/>
    <property type="molecule type" value="Genomic_DNA"/>
</dbReference>
<keyword evidence="6" id="KW-1185">Reference proteome</keyword>
<evidence type="ECO:0000313" key="6">
    <source>
        <dbReference type="Proteomes" id="UP000199558"/>
    </source>
</evidence>
<proteinExistence type="inferred from homology"/>
<sequence>MLPLRRRVRIGFGKVINRAVEFAKHNTPNSMRVAARRAQMDARNARMRLSVPVVARNEFDNIFHCTVRKTGSQWIKALFSDPTVYRHSGLLPYDPRFYKGGATAPVPAGRVGLAIFLSHKRFEAVPKAGTYRAFFVIRDPRDVVVSSYFSLRNSHAPMGDIPQARKALQELPKKEGMLYVIDRLRDKKQFGQMRSWAVAPPSETFRLFRYEDLTGEGQAEEVDRLMRHCGIVLPPSELEALLARYSFTKMKKDKETPGRISHYRKGAAGDWRNHFDDDIHAAYLRAAGDLAEVLGYPSRDGATDRRNGQESAAR</sequence>
<dbReference type="Proteomes" id="UP000199558">
    <property type="component" value="Unassembled WGS sequence"/>
</dbReference>
<dbReference type="Gene3D" id="3.40.50.300">
    <property type="entry name" value="P-loop containing nucleotide triphosphate hydrolases"/>
    <property type="match status" value="1"/>
</dbReference>
<dbReference type="SUPFAM" id="SSF52540">
    <property type="entry name" value="P-loop containing nucleoside triphosphate hydrolases"/>
    <property type="match status" value="1"/>
</dbReference>
<evidence type="ECO:0000256" key="3">
    <source>
        <dbReference type="SAM" id="MobiDB-lite"/>
    </source>
</evidence>
<protein>
    <submittedName>
        <fullName evidence="5">Sulfotransferase domain-containing protein</fullName>
    </submittedName>
</protein>
<accession>A0A1A9BFX3</accession>